<keyword evidence="1" id="KW-0812">Transmembrane</keyword>
<gene>
    <name evidence="2" type="ORF">SAMN05444392_101538</name>
</gene>
<dbReference type="RefSeq" id="WP_073151510.1">
    <property type="nucleotide sequence ID" value="NZ_FQVL01000001.1"/>
</dbReference>
<reference evidence="2 3" key="1">
    <citation type="submission" date="2016-11" db="EMBL/GenBank/DDBJ databases">
        <authorList>
            <person name="Jaros S."/>
            <person name="Januszkiewicz K."/>
            <person name="Wedrychowicz H."/>
        </authorList>
    </citation>
    <scope>NUCLEOTIDE SEQUENCE [LARGE SCALE GENOMIC DNA]</scope>
    <source>
        <strain evidence="2 3">DSM 44666</strain>
    </source>
</reference>
<dbReference type="Proteomes" id="UP000184476">
    <property type="component" value="Unassembled WGS sequence"/>
</dbReference>
<dbReference type="NCBIfam" id="NF033218">
    <property type="entry name" value="anchor_AmaP"/>
    <property type="match status" value="1"/>
</dbReference>
<keyword evidence="1" id="KW-0472">Membrane</keyword>
<dbReference type="EMBL" id="FQVL01000001">
    <property type="protein sequence ID" value="SHE45609.1"/>
    <property type="molecule type" value="Genomic_DNA"/>
</dbReference>
<protein>
    <submittedName>
        <fullName evidence="2">Uncharacterized conserved protein YloU, alkaline shock protein (Asp23) family</fullName>
    </submittedName>
</protein>
<name>A0A1M4TM97_9BACL</name>
<evidence type="ECO:0000256" key="1">
    <source>
        <dbReference type="SAM" id="Phobius"/>
    </source>
</evidence>
<dbReference type="STRING" id="112248.SAMN05444392_101538"/>
<keyword evidence="3" id="KW-1185">Reference proteome</keyword>
<feature type="transmembrane region" description="Helical" evidence="1">
    <location>
        <begin position="48"/>
        <end position="67"/>
    </location>
</feature>
<accession>A0A1M4TM97</accession>
<evidence type="ECO:0000313" key="2">
    <source>
        <dbReference type="EMBL" id="SHE45609.1"/>
    </source>
</evidence>
<organism evidence="2 3">
    <name type="scientific">Seinonella peptonophila</name>
    <dbReference type="NCBI Taxonomy" id="112248"/>
    <lineage>
        <taxon>Bacteria</taxon>
        <taxon>Bacillati</taxon>
        <taxon>Bacillota</taxon>
        <taxon>Bacilli</taxon>
        <taxon>Bacillales</taxon>
        <taxon>Thermoactinomycetaceae</taxon>
        <taxon>Seinonella</taxon>
    </lineage>
</organism>
<keyword evidence="1" id="KW-1133">Transmembrane helix</keyword>
<evidence type="ECO:0000313" key="3">
    <source>
        <dbReference type="Proteomes" id="UP000184476"/>
    </source>
</evidence>
<proteinExistence type="predicted"/>
<sequence>MRLLDRSLLLLTSVIVGFLAIFVAWAAYMPSLIEKTPFQFLEGDFQMQVIVAIIAVLLFLLALRLLWVSVSRSRRGAVGVDHETEIGQVRISIETLESLARKAADRIKGIRELTARVHLHADTGAVHIGFRITVDGDRPFLELSNELQTTVKNQVETIAGIDVDDVSVNIIQTAIKSDRARVRVN</sequence>
<dbReference type="AlphaFoldDB" id="A0A1M4TM97"/>
<feature type="transmembrane region" description="Helical" evidence="1">
    <location>
        <begin position="7"/>
        <end position="28"/>
    </location>
</feature>